<comment type="caution">
    <text evidence="2">The sequence shown here is derived from an EMBL/GenBank/DDBJ whole genome shotgun (WGS) entry which is preliminary data.</text>
</comment>
<dbReference type="Proteomes" id="UP000317332">
    <property type="component" value="Unassembled WGS sequence"/>
</dbReference>
<dbReference type="AlphaFoldDB" id="A0A506PL80"/>
<sequence>MIRLISWAVWLCCLSVAAQPAPTTGNTSKCTANGYNAQDYVGQRITVCGYVAQVSTIESINGVPTYINMGGKYPNHSFTAVIWKKNILSFEGANLQDYSHQLVAITGEVVLYKGKPQITVYTPKQIEVIAL</sequence>
<dbReference type="EMBL" id="VHIQ01000003">
    <property type="protein sequence ID" value="TPV34065.1"/>
    <property type="molecule type" value="Genomic_DNA"/>
</dbReference>
<dbReference type="GO" id="GO:0003677">
    <property type="term" value="F:DNA binding"/>
    <property type="evidence" value="ECO:0007669"/>
    <property type="project" value="UniProtKB-KW"/>
</dbReference>
<organism evidence="2 3">
    <name type="scientific">Paucihalobacter ruber</name>
    <dbReference type="NCBI Taxonomy" id="2567861"/>
    <lineage>
        <taxon>Bacteria</taxon>
        <taxon>Pseudomonadati</taxon>
        <taxon>Bacteroidota</taxon>
        <taxon>Flavobacteriia</taxon>
        <taxon>Flavobacteriales</taxon>
        <taxon>Flavobacteriaceae</taxon>
        <taxon>Paucihalobacter</taxon>
    </lineage>
</organism>
<evidence type="ECO:0000313" key="2">
    <source>
        <dbReference type="EMBL" id="TPV34065.1"/>
    </source>
</evidence>
<proteinExistence type="predicted"/>
<feature type="signal peptide" evidence="1">
    <location>
        <begin position="1"/>
        <end position="18"/>
    </location>
</feature>
<evidence type="ECO:0000313" key="3">
    <source>
        <dbReference type="Proteomes" id="UP000317332"/>
    </source>
</evidence>
<gene>
    <name evidence="2" type="ORF">FJ651_07860</name>
</gene>
<keyword evidence="1" id="KW-0732">Signal</keyword>
<dbReference type="OrthoDB" id="1359083at2"/>
<reference evidence="2 3" key="1">
    <citation type="submission" date="2019-06" db="EMBL/GenBank/DDBJ databases">
        <title>Flavobacteriaceae Paucihalobacterium erythroidium CWB-1, complete genome.</title>
        <authorList>
            <person name="Wu S."/>
        </authorList>
    </citation>
    <scope>NUCLEOTIDE SEQUENCE [LARGE SCALE GENOMIC DNA]</scope>
    <source>
        <strain evidence="2 3">CWB-1</strain>
    </source>
</reference>
<dbReference type="RefSeq" id="WP_140989962.1">
    <property type="nucleotide sequence ID" value="NZ_VHIQ01000003.1"/>
</dbReference>
<keyword evidence="3" id="KW-1185">Reference proteome</keyword>
<keyword evidence="2" id="KW-0238">DNA-binding</keyword>
<protein>
    <submittedName>
        <fullName evidence="2">DNA-binding protein</fullName>
    </submittedName>
</protein>
<name>A0A506PL80_9FLAO</name>
<feature type="chain" id="PRO_5021297589" evidence="1">
    <location>
        <begin position="19"/>
        <end position="131"/>
    </location>
</feature>
<accession>A0A506PL80</accession>
<evidence type="ECO:0000256" key="1">
    <source>
        <dbReference type="SAM" id="SignalP"/>
    </source>
</evidence>